<comment type="caution">
    <text evidence="2">The sequence shown here is derived from an EMBL/GenBank/DDBJ whole genome shotgun (WGS) entry which is preliminary data.</text>
</comment>
<gene>
    <name evidence="2" type="ORF">ACERK3_16810</name>
</gene>
<feature type="transmembrane region" description="Helical" evidence="1">
    <location>
        <begin position="25"/>
        <end position="43"/>
    </location>
</feature>
<dbReference type="Proteomes" id="UP001575105">
    <property type="component" value="Unassembled WGS sequence"/>
</dbReference>
<evidence type="ECO:0000313" key="3">
    <source>
        <dbReference type="Proteomes" id="UP001575105"/>
    </source>
</evidence>
<keyword evidence="1" id="KW-0472">Membrane</keyword>
<dbReference type="EMBL" id="JBGUBD010000013">
    <property type="protein sequence ID" value="MFA9479947.1"/>
    <property type="molecule type" value="Genomic_DNA"/>
</dbReference>
<accession>A0ABV4U9I4</accession>
<keyword evidence="1" id="KW-1133">Transmembrane helix</keyword>
<evidence type="ECO:0000256" key="1">
    <source>
        <dbReference type="SAM" id="Phobius"/>
    </source>
</evidence>
<keyword evidence="3" id="KW-1185">Reference proteome</keyword>
<proteinExistence type="predicted"/>
<keyword evidence="1" id="KW-0812">Transmembrane</keyword>
<reference evidence="2 3" key="1">
    <citation type="submission" date="2024-08" db="EMBL/GenBank/DDBJ databases">
        <title>Whole-genome sequencing of halo(alkali)philic microorganisms from hypersaline lakes.</title>
        <authorList>
            <person name="Sorokin D.Y."/>
            <person name="Merkel A.Y."/>
            <person name="Messina E."/>
            <person name="Yakimov M."/>
        </authorList>
    </citation>
    <scope>NUCLEOTIDE SEQUENCE [LARGE SCALE GENOMIC DNA]</scope>
    <source>
        <strain evidence="2 3">AB-hyl4</strain>
    </source>
</reference>
<organism evidence="2 3">
    <name type="scientific">Natronomicrosphaera hydrolytica</name>
    <dbReference type="NCBI Taxonomy" id="3242702"/>
    <lineage>
        <taxon>Bacteria</taxon>
        <taxon>Pseudomonadati</taxon>
        <taxon>Planctomycetota</taxon>
        <taxon>Phycisphaerae</taxon>
        <taxon>Phycisphaerales</taxon>
        <taxon>Phycisphaeraceae</taxon>
        <taxon>Natronomicrosphaera</taxon>
    </lineage>
</organism>
<dbReference type="RefSeq" id="WP_425346873.1">
    <property type="nucleotide sequence ID" value="NZ_JBGUBD010000013.1"/>
</dbReference>
<protein>
    <submittedName>
        <fullName evidence="2">Uncharacterized protein</fullName>
    </submittedName>
</protein>
<sequence length="183" mass="20282">MMDTITPVDTELKSLRRQVTNCRRMILLGGALVAVLLILGMQSQPSQDVVRAQRFEVVDEQGRVRAVLSTLRGGGHPTLTFLDAEGNDRINLHAVPHRGPMMEFIDDNKRARMRLSLLPDGNPILVMNDPDGQARMSMLLRMNDGGPFIRVLDDRQRVRGTFGLTRAVAPKACDVLSFASHAP</sequence>
<evidence type="ECO:0000313" key="2">
    <source>
        <dbReference type="EMBL" id="MFA9479947.1"/>
    </source>
</evidence>
<name>A0ABV4U9I4_9BACT</name>